<dbReference type="Pfam" id="PF02018">
    <property type="entry name" value="CBM_4_9"/>
    <property type="match status" value="1"/>
</dbReference>
<dbReference type="GO" id="GO:0005975">
    <property type="term" value="P:carbohydrate metabolic process"/>
    <property type="evidence" value="ECO:0007669"/>
    <property type="project" value="InterPro"/>
</dbReference>
<reference evidence="7" key="2">
    <citation type="submission" date="2021-04" db="EMBL/GenBank/DDBJ databases">
        <authorList>
            <person name="Gilroy R."/>
        </authorList>
    </citation>
    <scope>NUCLEOTIDE SEQUENCE</scope>
    <source>
        <strain evidence="7">CHK196-3914</strain>
    </source>
</reference>
<dbReference type="SUPFAM" id="SSF49785">
    <property type="entry name" value="Galactose-binding domain-like"/>
    <property type="match status" value="3"/>
</dbReference>
<dbReference type="PANTHER" id="PTHR22925">
    <property type="entry name" value="GLYCOSYL HYDROLASE 43 FAMILY MEMBER"/>
    <property type="match status" value="1"/>
</dbReference>
<dbReference type="Gene3D" id="2.60.120.260">
    <property type="entry name" value="Galactose-binding domain-like"/>
    <property type="match status" value="2"/>
</dbReference>
<sequence length="1646" mass="179099">MRKTRKMSKAIMAGVLSMAMVIQPMTAFAVESTGDTSEFQDGDTLYLVNCATTDPSVVPSGYDMGSCQSNVDQEYGQDSTGYSWGYDEKDLSGKTDGSSPSDLTSSSWYISDGAVYDEATSGIKYEFDLPEGVDSVEVTAGVFIPQWWDDRTVVIELEGEDAGSMSCVDNVLSEETYTVNVDDGVLNFRAKAASDRGDDANKDPMLSYIIVKANVEEEEPEDPSVLTIQSVDANSYQSGNEANLAIDGNTGTHWHSSWATGHPTVADGLYITMDMGQEVSNLSQLTYTPRQDRDSNGIYTEYEISVSTDGSEYTKVAEGTWAADKDVKTATFPETAARYVRLTAVHTMGNSDSEADQYACAAELALGAVGDWDRDAEKAALSEALAAAQEYLDSENGKTETELARLNGMVEDAEKIAADAYLAVKEELSGLADDITAEVERLENNEPYVTYDSITGTAAERMYDNNGNKIQAHGGQVQKIGDTWYWYGEDKTNGYRPVEGVHCYSSTDLYNWKDEGLALDAIDVPDEHYGDDSYVDLSIFETDEELKALYGDYAGQPSDDPTYETKLEEVYWNLAEDRCVMERPKVLYNESTGQYVMWWHCDGRTPTNTADYGKARAGVAVADNPAGPFKFVGTYLLASDPDRTSHGFDSEGGHVRDMNVFKDDDGTAYVLYSSEGNEVMYIARLNDSYTGLAKDPEDMIHGEDFATISTDSREAPAMFKYNGMYYLITSGCTGWAPNQAAYAVAEDPMGPWTRMGDPCVGDTDRNTFWTQSTCVIPVDPENGEFIYMGDRWYNPDTGADISDSRYVWLPIEFGSDNTIMIKDYSNWTLDELKGKGAISVDTEFPETTTSVSSLMESLPDTVDVTIGDTQYTGTPVEWSMDDRTAALGDYALGDVTVTGNLTELNREFTVTAFNCPPSLVYFADCATGTDNPSEIYDRFAEGADELFNMVSDQAYGNDGGINWGYTSTPGASGAGSSQDMGSHTPGDFYDSGWWATSSGTIDYSFELDPGNYAVMTGYQEWWSSTRGIKITATSVDADGNETEIGTTTFTLSGEQDMQQRTDMTVPENSDHVIVSISKASGSDPVLSWIGIVSTDEQAEPAENLVTNGSFEDGATGWNLGNGASVQSGDDAPDGTQYLRDNGDVNSWGDGSSQSVAVEPDTEYVLTGSAKVDSDVPYYVGANVDGREIYAVFSSDSGYTDTTDTADKLAYEVHAGAADWTDFEIRFTTGSETTSVNVYTWIDGGYGYLDNVVLKEVTGQLDWTEFDALMAEIDALDEAEYTEDSWAEFQTVVAEAKEFKENATDETKQREIRQMISTLEDAMENLISIHEPTGDVTYYVDAENGDDSNDGTSPETAWKTLAKASSIRQLKEGGSILLKAGSVWNGEQLTVKNAQGTEENPVVIGSYGEGAKPVINGNGANWDADTKEELAAVHIYNSENIVIENLEITNWDETAAPGSGWTYGQSSKLLSGLVVENKDAGALSNVVIRNNKIHDVNGKMSGGAEKAAGGLIVVVTGGGSNHTGKVESWYDGLTIDGNEVYKVCHEAIYMESVWASRTLVGGTSSDTGYQNAGNSNWIGSNDVLIENNYVHDVAGDGIVPINTTDALVQYNLIDNAADTNWDYSANVNHAALWTWDSDNVTFRYNEA</sequence>
<dbReference type="SMART" id="SM00231">
    <property type="entry name" value="FA58C"/>
    <property type="match status" value="1"/>
</dbReference>
<feature type="non-terminal residue" evidence="7">
    <location>
        <position position="1646"/>
    </location>
</feature>
<proteinExistence type="inferred from homology"/>
<keyword evidence="3" id="KW-0326">Glycosidase</keyword>
<dbReference type="InterPro" id="IPR012334">
    <property type="entry name" value="Pectin_lyas_fold"/>
</dbReference>
<comment type="similarity">
    <text evidence="1">Belongs to the glycosyl hydrolase 43 family.</text>
</comment>
<dbReference type="Proteomes" id="UP000824116">
    <property type="component" value="Unassembled WGS sequence"/>
</dbReference>
<dbReference type="SMART" id="SM00710">
    <property type="entry name" value="PbH1"/>
    <property type="match status" value="4"/>
</dbReference>
<dbReference type="InterPro" id="IPR000421">
    <property type="entry name" value="FA58C"/>
</dbReference>
<dbReference type="Pfam" id="PF04616">
    <property type="entry name" value="Glyco_hydro_43"/>
    <property type="match status" value="1"/>
</dbReference>
<dbReference type="PROSITE" id="PS50022">
    <property type="entry name" value="FA58C_3"/>
    <property type="match status" value="1"/>
</dbReference>
<evidence type="ECO:0000256" key="2">
    <source>
        <dbReference type="ARBA" id="ARBA00022801"/>
    </source>
</evidence>
<comment type="caution">
    <text evidence="7">The sequence shown here is derived from an EMBL/GenBank/DDBJ whole genome shotgun (WGS) entry which is preliminary data.</text>
</comment>
<dbReference type="Gene3D" id="1.20.1270.90">
    <property type="entry name" value="AF1782-like"/>
    <property type="match status" value="1"/>
</dbReference>
<dbReference type="Gene3D" id="2.115.10.20">
    <property type="entry name" value="Glycosyl hydrolase domain, family 43"/>
    <property type="match status" value="1"/>
</dbReference>
<evidence type="ECO:0000256" key="3">
    <source>
        <dbReference type="ARBA" id="ARBA00023295"/>
    </source>
</evidence>
<dbReference type="InterPro" id="IPR008979">
    <property type="entry name" value="Galactose-bd-like_sf"/>
</dbReference>
<dbReference type="CDD" id="cd18825">
    <property type="entry name" value="GH43_CtGH43-like"/>
    <property type="match status" value="1"/>
</dbReference>
<gene>
    <name evidence="7" type="ORF">H9723_10865</name>
</gene>
<accession>A0A9D2GAY6</accession>
<protein>
    <submittedName>
        <fullName evidence="7">Discoidin domain-containing protein</fullName>
    </submittedName>
</protein>
<evidence type="ECO:0000313" key="8">
    <source>
        <dbReference type="Proteomes" id="UP000824116"/>
    </source>
</evidence>
<feature type="domain" description="F5/8 type C" evidence="6">
    <location>
        <begin position="208"/>
        <end position="360"/>
    </location>
</feature>
<keyword evidence="5" id="KW-0732">Signal</keyword>
<name>A0A9D2GAY6_9FIRM</name>
<feature type="chain" id="PRO_5039128070" evidence="5">
    <location>
        <begin position="30"/>
        <end position="1646"/>
    </location>
</feature>
<dbReference type="EMBL" id="DXAY01000254">
    <property type="protein sequence ID" value="HIZ75720.1"/>
    <property type="molecule type" value="Genomic_DNA"/>
</dbReference>
<evidence type="ECO:0000256" key="5">
    <source>
        <dbReference type="SAM" id="SignalP"/>
    </source>
</evidence>
<dbReference type="SUPFAM" id="SSF51126">
    <property type="entry name" value="Pectin lyase-like"/>
    <property type="match status" value="1"/>
</dbReference>
<dbReference type="InterPro" id="IPR006710">
    <property type="entry name" value="Glyco_hydro_43"/>
</dbReference>
<dbReference type="InterPro" id="IPR003305">
    <property type="entry name" value="CenC_carb-bd"/>
</dbReference>
<evidence type="ECO:0000256" key="1">
    <source>
        <dbReference type="ARBA" id="ARBA00009865"/>
    </source>
</evidence>
<dbReference type="Pfam" id="PF00754">
    <property type="entry name" value="F5_F8_type_C"/>
    <property type="match status" value="1"/>
</dbReference>
<dbReference type="Gene3D" id="2.160.20.10">
    <property type="entry name" value="Single-stranded right-handed beta-helix, Pectin lyase-like"/>
    <property type="match status" value="1"/>
</dbReference>
<organism evidence="7 8">
    <name type="scientific">Candidatus Mediterraneibacter stercoravium</name>
    <dbReference type="NCBI Taxonomy" id="2838685"/>
    <lineage>
        <taxon>Bacteria</taxon>
        <taxon>Bacillati</taxon>
        <taxon>Bacillota</taxon>
        <taxon>Clostridia</taxon>
        <taxon>Lachnospirales</taxon>
        <taxon>Lachnospiraceae</taxon>
        <taxon>Mediterraneibacter</taxon>
    </lineage>
</organism>
<dbReference type="GO" id="GO:0004553">
    <property type="term" value="F:hydrolase activity, hydrolyzing O-glycosyl compounds"/>
    <property type="evidence" value="ECO:0007669"/>
    <property type="project" value="InterPro"/>
</dbReference>
<evidence type="ECO:0000259" key="6">
    <source>
        <dbReference type="PROSITE" id="PS50022"/>
    </source>
</evidence>
<dbReference type="InterPro" id="IPR011050">
    <property type="entry name" value="Pectin_lyase_fold/virulence"/>
</dbReference>
<dbReference type="InterPro" id="IPR006626">
    <property type="entry name" value="PbH1"/>
</dbReference>
<feature type="signal peptide" evidence="5">
    <location>
        <begin position="1"/>
        <end position="29"/>
    </location>
</feature>
<dbReference type="SUPFAM" id="SSF75005">
    <property type="entry name" value="Arabinanase/levansucrase/invertase"/>
    <property type="match status" value="1"/>
</dbReference>
<dbReference type="InterPro" id="IPR023296">
    <property type="entry name" value="Glyco_hydro_beta-prop_sf"/>
</dbReference>
<dbReference type="PANTHER" id="PTHR22925:SF3">
    <property type="entry name" value="GLYCOSYL HYDROLASE FAMILY PROTEIN 43"/>
    <property type="match status" value="1"/>
</dbReference>
<feature type="region of interest" description="Disordered" evidence="4">
    <location>
        <begin position="1115"/>
        <end position="1153"/>
    </location>
</feature>
<keyword evidence="2" id="KW-0378">Hydrolase</keyword>
<evidence type="ECO:0000313" key="7">
    <source>
        <dbReference type="EMBL" id="HIZ75720.1"/>
    </source>
</evidence>
<reference evidence="7" key="1">
    <citation type="journal article" date="2021" name="PeerJ">
        <title>Extensive microbial diversity within the chicken gut microbiome revealed by metagenomics and culture.</title>
        <authorList>
            <person name="Gilroy R."/>
            <person name="Ravi A."/>
            <person name="Getino M."/>
            <person name="Pursley I."/>
            <person name="Horton D.L."/>
            <person name="Alikhan N.F."/>
            <person name="Baker D."/>
            <person name="Gharbi K."/>
            <person name="Hall N."/>
            <person name="Watson M."/>
            <person name="Adriaenssens E.M."/>
            <person name="Foster-Nyarko E."/>
            <person name="Jarju S."/>
            <person name="Secka A."/>
            <person name="Antonio M."/>
            <person name="Oren A."/>
            <person name="Chaudhuri R.R."/>
            <person name="La Ragione R."/>
            <person name="Hildebrand F."/>
            <person name="Pallen M.J."/>
        </authorList>
    </citation>
    <scope>NUCLEOTIDE SEQUENCE</scope>
    <source>
        <strain evidence="7">CHK196-3914</strain>
    </source>
</reference>
<evidence type="ECO:0000256" key="4">
    <source>
        <dbReference type="SAM" id="MobiDB-lite"/>
    </source>
</evidence>